<feature type="transmembrane region" description="Helical" evidence="12">
    <location>
        <begin position="818"/>
        <end position="845"/>
    </location>
</feature>
<protein>
    <submittedName>
        <fullName evidence="15">Leptomycin B resistance protein pmd1-like protein 5</fullName>
    </submittedName>
</protein>
<feature type="transmembrane region" description="Helical" evidence="12">
    <location>
        <begin position="119"/>
        <end position="138"/>
    </location>
</feature>
<evidence type="ECO:0000256" key="3">
    <source>
        <dbReference type="ARBA" id="ARBA00007577"/>
    </source>
</evidence>
<dbReference type="Pfam" id="PF00664">
    <property type="entry name" value="ABC_membrane"/>
    <property type="match status" value="2"/>
</dbReference>
<feature type="transmembrane region" description="Helical" evidence="12">
    <location>
        <begin position="773"/>
        <end position="798"/>
    </location>
</feature>
<feature type="transmembrane region" description="Helical" evidence="12">
    <location>
        <begin position="329"/>
        <end position="348"/>
    </location>
</feature>
<dbReference type="InterPro" id="IPR003593">
    <property type="entry name" value="AAA+_ATPase"/>
</dbReference>
<feature type="compositionally biased region" description="Low complexity" evidence="11">
    <location>
        <begin position="21"/>
        <end position="31"/>
    </location>
</feature>
<dbReference type="CDD" id="cd18577">
    <property type="entry name" value="ABC_6TM_Pgp_ABCB1_D1_like"/>
    <property type="match status" value="1"/>
</dbReference>
<feature type="transmembrane region" description="Helical" evidence="12">
    <location>
        <begin position="894"/>
        <end position="913"/>
    </location>
</feature>
<reference evidence="15 16" key="1">
    <citation type="submission" date="2016-11" db="EMBL/GenBank/DDBJ databases">
        <title>Draft Genome Assembly of Colletotrichum chlorophyti a pathogen of herbaceous plants.</title>
        <authorList>
            <person name="Gan P."/>
            <person name="Narusaka M."/>
            <person name="Tsushima A."/>
            <person name="Narusaka Y."/>
            <person name="Takano Y."/>
            <person name="Shirasu K."/>
        </authorList>
    </citation>
    <scope>NUCLEOTIDE SEQUENCE [LARGE SCALE GENOMIC DNA]</scope>
    <source>
        <strain evidence="15 16">NTL11</strain>
    </source>
</reference>
<evidence type="ECO:0000256" key="5">
    <source>
        <dbReference type="ARBA" id="ARBA00022692"/>
    </source>
</evidence>
<dbReference type="PROSITE" id="PS50893">
    <property type="entry name" value="ABC_TRANSPORTER_2"/>
    <property type="match status" value="2"/>
</dbReference>
<keyword evidence="4" id="KW-0813">Transport</keyword>
<dbReference type="InterPro" id="IPR003439">
    <property type="entry name" value="ABC_transporter-like_ATP-bd"/>
</dbReference>
<dbReference type="Gene3D" id="3.40.50.300">
    <property type="entry name" value="P-loop containing nucleotide triphosphate hydrolases"/>
    <property type="match status" value="2"/>
</dbReference>
<feature type="region of interest" description="Disordered" evidence="11">
    <location>
        <begin position="1"/>
        <end position="31"/>
    </location>
</feature>
<dbReference type="GO" id="GO:0005743">
    <property type="term" value="C:mitochondrial inner membrane"/>
    <property type="evidence" value="ECO:0007669"/>
    <property type="project" value="TreeGrafter"/>
</dbReference>
<keyword evidence="8" id="KW-0067">ATP-binding</keyword>
<evidence type="ECO:0000256" key="9">
    <source>
        <dbReference type="ARBA" id="ARBA00022989"/>
    </source>
</evidence>
<dbReference type="InterPro" id="IPR017871">
    <property type="entry name" value="ABC_transporter-like_CS"/>
</dbReference>
<feature type="domain" description="ABC transmembrane type-1" evidence="14">
    <location>
        <begin position="70"/>
        <end position="363"/>
    </location>
</feature>
<keyword evidence="7" id="KW-0547">Nucleotide-binding</keyword>
<dbReference type="SUPFAM" id="SSF90123">
    <property type="entry name" value="ABC transporter transmembrane region"/>
    <property type="match status" value="2"/>
</dbReference>
<evidence type="ECO:0000256" key="7">
    <source>
        <dbReference type="ARBA" id="ARBA00022741"/>
    </source>
</evidence>
<feature type="transmembrane region" description="Helical" evidence="12">
    <location>
        <begin position="198"/>
        <end position="218"/>
    </location>
</feature>
<dbReference type="PANTHER" id="PTHR43394:SF11">
    <property type="entry name" value="ATP-BINDING CASSETTE TRANSPORTER"/>
    <property type="match status" value="1"/>
</dbReference>
<feature type="transmembrane region" description="Helical" evidence="12">
    <location>
        <begin position="67"/>
        <end position="90"/>
    </location>
</feature>
<feature type="transmembrane region" description="Helical" evidence="12">
    <location>
        <begin position="919"/>
        <end position="937"/>
    </location>
</feature>
<evidence type="ECO:0000256" key="1">
    <source>
        <dbReference type="ARBA" id="ARBA00004141"/>
    </source>
</evidence>
<evidence type="ECO:0000259" key="13">
    <source>
        <dbReference type="PROSITE" id="PS50893"/>
    </source>
</evidence>
<feature type="transmembrane region" description="Helical" evidence="12">
    <location>
        <begin position="298"/>
        <end position="323"/>
    </location>
</feature>
<dbReference type="GO" id="GO:0015421">
    <property type="term" value="F:ABC-type oligopeptide transporter activity"/>
    <property type="evidence" value="ECO:0007669"/>
    <property type="project" value="TreeGrafter"/>
</dbReference>
<dbReference type="GO" id="GO:0090374">
    <property type="term" value="P:oligopeptide export from mitochondrion"/>
    <property type="evidence" value="ECO:0007669"/>
    <property type="project" value="TreeGrafter"/>
</dbReference>
<dbReference type="GO" id="GO:0016887">
    <property type="term" value="F:ATP hydrolysis activity"/>
    <property type="evidence" value="ECO:0007669"/>
    <property type="project" value="InterPro"/>
</dbReference>
<feature type="compositionally biased region" description="Low complexity" evidence="11">
    <location>
        <begin position="1"/>
        <end position="13"/>
    </location>
</feature>
<proteinExistence type="inferred from homology"/>
<comment type="caution">
    <text evidence="15">The sequence shown here is derived from an EMBL/GenBank/DDBJ whole genome shotgun (WGS) entry which is preliminary data.</text>
</comment>
<dbReference type="FunFam" id="3.40.50.300:FF:000913">
    <property type="entry name" value="ABC multidrug transporter SitT"/>
    <property type="match status" value="1"/>
</dbReference>
<dbReference type="PANTHER" id="PTHR43394">
    <property type="entry name" value="ATP-DEPENDENT PERMEASE MDL1, MITOCHONDRIAL"/>
    <property type="match status" value="1"/>
</dbReference>
<comment type="similarity">
    <text evidence="3">Belongs to the ABC transporter superfamily. ABCB family. Multidrug resistance exporter (TC 3.A.1.201) subfamily.</text>
</comment>
<feature type="domain" description="ABC transporter" evidence="13">
    <location>
        <begin position="1102"/>
        <end position="1341"/>
    </location>
</feature>
<feature type="domain" description="ABC transmembrane type-1" evidence="14">
    <location>
        <begin position="774"/>
        <end position="1061"/>
    </location>
</feature>
<evidence type="ECO:0000256" key="6">
    <source>
        <dbReference type="ARBA" id="ARBA00022737"/>
    </source>
</evidence>
<dbReference type="Gene3D" id="1.20.1560.10">
    <property type="entry name" value="ABC transporter type 1, transmembrane domain"/>
    <property type="match status" value="1"/>
</dbReference>
<keyword evidence="6" id="KW-0677">Repeat</keyword>
<dbReference type="CDD" id="cd18578">
    <property type="entry name" value="ABC_6TM_Pgp_ABCB1_D2_like"/>
    <property type="match status" value="1"/>
</dbReference>
<dbReference type="EMBL" id="MPGH01000162">
    <property type="protein sequence ID" value="OLN85600.1"/>
    <property type="molecule type" value="Genomic_DNA"/>
</dbReference>
<name>A0A1Q8RMP0_9PEZI</name>
<dbReference type="PROSITE" id="PS00211">
    <property type="entry name" value="ABC_TRANSPORTER_1"/>
    <property type="match status" value="2"/>
</dbReference>
<dbReference type="InterPro" id="IPR036640">
    <property type="entry name" value="ABC1_TM_sf"/>
</dbReference>
<evidence type="ECO:0000256" key="10">
    <source>
        <dbReference type="ARBA" id="ARBA00023136"/>
    </source>
</evidence>
<feature type="transmembrane region" description="Helical" evidence="12">
    <location>
        <begin position="1033"/>
        <end position="1053"/>
    </location>
</feature>
<gene>
    <name evidence="15" type="ORF">CCHL11_05756</name>
</gene>
<dbReference type="OrthoDB" id="6500128at2759"/>
<evidence type="ECO:0000313" key="15">
    <source>
        <dbReference type="EMBL" id="OLN85600.1"/>
    </source>
</evidence>
<dbReference type="STRING" id="708187.A0A1Q8RMP0"/>
<evidence type="ECO:0000256" key="12">
    <source>
        <dbReference type="SAM" id="Phobius"/>
    </source>
</evidence>
<feature type="domain" description="ABC transporter" evidence="13">
    <location>
        <begin position="396"/>
        <end position="654"/>
    </location>
</feature>
<dbReference type="SUPFAM" id="SSF52540">
    <property type="entry name" value="P-loop containing nucleoside triphosphate hydrolases"/>
    <property type="match status" value="2"/>
</dbReference>
<dbReference type="Proteomes" id="UP000186583">
    <property type="component" value="Unassembled WGS sequence"/>
</dbReference>
<evidence type="ECO:0000256" key="11">
    <source>
        <dbReference type="SAM" id="MobiDB-lite"/>
    </source>
</evidence>
<feature type="transmembrane region" description="Helical" evidence="12">
    <location>
        <begin position="224"/>
        <end position="242"/>
    </location>
</feature>
<dbReference type="InterPro" id="IPR011527">
    <property type="entry name" value="ABC1_TM_dom"/>
</dbReference>
<feature type="region of interest" description="Disordered" evidence="11">
    <location>
        <begin position="686"/>
        <end position="731"/>
    </location>
</feature>
<evidence type="ECO:0000256" key="4">
    <source>
        <dbReference type="ARBA" id="ARBA00022448"/>
    </source>
</evidence>
<evidence type="ECO:0000259" key="14">
    <source>
        <dbReference type="PROSITE" id="PS50929"/>
    </source>
</evidence>
<dbReference type="PROSITE" id="PS50929">
    <property type="entry name" value="ABC_TM1F"/>
    <property type="match status" value="2"/>
</dbReference>
<evidence type="ECO:0000256" key="8">
    <source>
        <dbReference type="ARBA" id="ARBA00022840"/>
    </source>
</evidence>
<accession>A0A1Q8RMP0</accession>
<dbReference type="SMART" id="SM00382">
    <property type="entry name" value="AAA"/>
    <property type="match status" value="2"/>
</dbReference>
<evidence type="ECO:0000313" key="16">
    <source>
        <dbReference type="Proteomes" id="UP000186583"/>
    </source>
</evidence>
<dbReference type="FunFam" id="3.40.50.300:FF:001530">
    <property type="entry name" value="ABC multidrug transporter (Eurofung)"/>
    <property type="match status" value="1"/>
</dbReference>
<comment type="subcellular location">
    <subcellularLocation>
        <location evidence="2">Endomembrane system</location>
    </subcellularLocation>
    <subcellularLocation>
        <location evidence="1">Membrane</location>
        <topology evidence="1">Multi-pass membrane protein</topology>
    </subcellularLocation>
</comment>
<dbReference type="InterPro" id="IPR039421">
    <property type="entry name" value="Type_1_exporter"/>
</dbReference>
<dbReference type="GO" id="GO:0012505">
    <property type="term" value="C:endomembrane system"/>
    <property type="evidence" value="ECO:0007669"/>
    <property type="project" value="UniProtKB-SubCell"/>
</dbReference>
<keyword evidence="16" id="KW-1185">Reference proteome</keyword>
<keyword evidence="10 12" id="KW-0472">Membrane</keyword>
<dbReference type="InterPro" id="IPR027417">
    <property type="entry name" value="P-loop_NTPase"/>
</dbReference>
<organism evidence="15 16">
    <name type="scientific">Colletotrichum chlorophyti</name>
    <dbReference type="NCBI Taxonomy" id="708187"/>
    <lineage>
        <taxon>Eukaryota</taxon>
        <taxon>Fungi</taxon>
        <taxon>Dikarya</taxon>
        <taxon>Ascomycota</taxon>
        <taxon>Pezizomycotina</taxon>
        <taxon>Sordariomycetes</taxon>
        <taxon>Hypocreomycetidae</taxon>
        <taxon>Glomerellales</taxon>
        <taxon>Glomerellaceae</taxon>
        <taxon>Colletotrichum</taxon>
    </lineage>
</organism>
<keyword evidence="9 12" id="KW-1133">Transmembrane helix</keyword>
<evidence type="ECO:0000256" key="2">
    <source>
        <dbReference type="ARBA" id="ARBA00004308"/>
    </source>
</evidence>
<dbReference type="CDD" id="cd03249">
    <property type="entry name" value="ABC_MTABC3_MDL1_MDL2"/>
    <property type="match status" value="1"/>
</dbReference>
<feature type="compositionally biased region" description="Polar residues" evidence="11">
    <location>
        <begin position="690"/>
        <end position="701"/>
    </location>
</feature>
<dbReference type="Pfam" id="PF00005">
    <property type="entry name" value="ABC_tran"/>
    <property type="match status" value="2"/>
</dbReference>
<sequence length="1346" mass="146928">MATPADAATAADPAPAPAPAPAAAGAPDPGAASEPAKKGFFALSPKTMATLSNFFRILSYGTLMDKFIIAGSVVGAIGAGLTMPVMNMVFGQLVGTFTSFFMQGSQESKEDFVGAVNQGVLYIVYLFIARLVLTYLSNLGFRMTSLRISAKIRLTYLQSLFTLPISMLDMLPPGQTAAIITITASILQLGISEKIGQFFSSLAIVIAGFTIAFAYNWLLTLTTSSGLVFIALVYTITSPPIINRMKEVQDMDIMAASVATEAFSAIRMLAACGAEFKMFAKYGLLADQSRKKGAGMAVWVAIQQGLIFFAIYATFALSFWYAFRMYTMMALSTPTSLIVVLLCIMMMASSLGQITAPLQSASQAADANAIFHTIIDAPKPTYGKLKGPEVSATGDIVFQAVNFVYPTRPDVKILDNLFLHFPAGKVTAIVGPSGSGKSTIVGILERWYEFNGDLQTNQLILWLRNGIITVGGKLLSEIDPKWWRSQIGLVQQDNALFNTTIYKNVEYGLIGTEWENEPQSVKTKLIKEACKDAFADEFISRLPEGYETEVGDAGLKLSGGQRQRLAIARAIVKQPKILILDEATSAIDVRSEQIVQAALDRACQGRTTIIIAHRLGTIKKADNIILLRKGQVVQQGTHESLMADVDGPYHTLASAQKLDMGAEEDDDILFGDLSWRRPEPDHLSVARSIQGGSSTGDLTENLTEKRPSSDGTSAVMLNHHDRDGSDDELERGGTGALRIIKEPRGYLSRWKAFHPFGSFGLLLGEQSKRWKTYIVIAIAALGAGASTPVQAYLFAVLVSLFSYWGDFLRVIANHWCELFMYLAAGVGVSHFLLGWATTTIGFGIVRVYRKEYFYNILYKPSSFFDAEGNSAGALTARLATDPTMLQQLLGTNMAFVLISLFNVIGCIVVGIIFGWKLTLVALGTSMPIIVAAMFYRVRHETKFETANNAVFAESAKFASESISAIRTVSSLTMEDGICQRYDALLQAHIKDAFRKSRFSVMLFSFSDSISLLCMAFVLWYGGKLLSGHEYTPFQYMVVYIAVVQGGMSAGQWLSFGPNIAKAKTAADRILALRENEEEEIDLPRGSRDIIPYEIHYEKGVEIEFKDVWFSYPTRPLPVLKGLDLRIERGQFAAIVGPSGSGKTTIISLLERFYTLQAGGEILYNGHDIKTLDLKKYRENISLVAQEPSLFTGTIRENILLGIEDEAAVSDEAVHAAARDAGIHDFVMSLPEGYNTQVGNAGVALSGGQKQRVSIARALIRRPQLLLLDEATSSLDSETERAVQAVFDATKGSRTMIMVAHRLATVQNADVIFVMADGKVVERGDHATLIAERGVYFQMCQSQALDK</sequence>
<feature type="transmembrane region" description="Helical" evidence="12">
    <location>
        <begin position="1000"/>
        <end position="1021"/>
    </location>
</feature>
<keyword evidence="5 12" id="KW-0812">Transmembrane</keyword>
<dbReference type="GO" id="GO:0005524">
    <property type="term" value="F:ATP binding"/>
    <property type="evidence" value="ECO:0007669"/>
    <property type="project" value="UniProtKB-KW"/>
</dbReference>